<dbReference type="Gene3D" id="3.40.50.12370">
    <property type="match status" value="1"/>
</dbReference>
<evidence type="ECO:0000259" key="2">
    <source>
        <dbReference type="Pfam" id="PF00582"/>
    </source>
</evidence>
<dbReference type="Proteomes" id="UP000248882">
    <property type="component" value="Unassembled WGS sequence"/>
</dbReference>
<dbReference type="PANTHER" id="PTHR46268:SF6">
    <property type="entry name" value="UNIVERSAL STRESS PROTEIN UP12"/>
    <property type="match status" value="1"/>
</dbReference>
<dbReference type="SUPFAM" id="SSF52402">
    <property type="entry name" value="Adenine nucleotide alpha hydrolases-like"/>
    <property type="match status" value="2"/>
</dbReference>
<accession>A0A2W7QN12</accession>
<evidence type="ECO:0000313" key="3">
    <source>
        <dbReference type="EMBL" id="PZX48666.1"/>
    </source>
</evidence>
<dbReference type="Pfam" id="PF00582">
    <property type="entry name" value="Usp"/>
    <property type="match status" value="1"/>
</dbReference>
<dbReference type="InterPro" id="IPR006015">
    <property type="entry name" value="Universal_stress_UspA"/>
</dbReference>
<dbReference type="OrthoDB" id="1522996at2"/>
<sequence length="288" mass="32469">MKPLKNIGIFLDLSETDEFLLSYFKKLDDVFEFDSLTLVHFVALESDSADLTSLTQQLPKPLEEVIEDEVLELVEKVFGKKKSSIHIKIEMGGKLDSLIKWLDSQPFNMLVLGKKAKEEGTGVFSSKVIRLTNSDCLFVPEGAKTEFESIVLALDFSDYTEKVILRGMNLSKKLSSKLMPLHILKAGYQYFPYFKNQEKYQNSLRVKAENTFKKIQKKTGLSEALICVEDSGNHISRSIHEYAAKQQANLIIIGNKGNADADDLLIGSVAERLTYAERKVPILIVKPN</sequence>
<proteinExistence type="inferred from homology"/>
<keyword evidence="4" id="KW-1185">Reference proteome</keyword>
<dbReference type="PRINTS" id="PR01438">
    <property type="entry name" value="UNVRSLSTRESS"/>
</dbReference>
<reference evidence="3 4" key="1">
    <citation type="submission" date="2018-06" db="EMBL/GenBank/DDBJ databases">
        <title>Genomic Encyclopedia of Archaeal and Bacterial Type Strains, Phase II (KMG-II): from individual species to whole genera.</title>
        <authorList>
            <person name="Goeker M."/>
        </authorList>
    </citation>
    <scope>NUCLEOTIDE SEQUENCE [LARGE SCALE GENOMIC DNA]</scope>
    <source>
        <strain evidence="3 4">DSM 19830</strain>
    </source>
</reference>
<gene>
    <name evidence="3" type="ORF">LV85_03480</name>
</gene>
<protein>
    <submittedName>
        <fullName evidence="3">Nucleotide-binding universal stress UspA family protein</fullName>
    </submittedName>
</protein>
<comment type="similarity">
    <text evidence="1">Belongs to the universal stress protein A family.</text>
</comment>
<comment type="caution">
    <text evidence="3">The sequence shown here is derived from an EMBL/GenBank/DDBJ whole genome shotgun (WGS) entry which is preliminary data.</text>
</comment>
<dbReference type="EMBL" id="QKZT01000018">
    <property type="protein sequence ID" value="PZX48666.1"/>
    <property type="molecule type" value="Genomic_DNA"/>
</dbReference>
<dbReference type="RefSeq" id="WP_111321741.1">
    <property type="nucleotide sequence ID" value="NZ_QKZT01000018.1"/>
</dbReference>
<evidence type="ECO:0000313" key="4">
    <source>
        <dbReference type="Proteomes" id="UP000248882"/>
    </source>
</evidence>
<evidence type="ECO:0000256" key="1">
    <source>
        <dbReference type="ARBA" id="ARBA00008791"/>
    </source>
</evidence>
<dbReference type="PANTHER" id="PTHR46268">
    <property type="entry name" value="STRESS RESPONSE PROTEIN NHAX"/>
    <property type="match status" value="1"/>
</dbReference>
<dbReference type="AlphaFoldDB" id="A0A2W7QN12"/>
<organism evidence="3 4">
    <name type="scientific">Algoriphagus chordae</name>
    <dbReference type="NCBI Taxonomy" id="237019"/>
    <lineage>
        <taxon>Bacteria</taxon>
        <taxon>Pseudomonadati</taxon>
        <taxon>Bacteroidota</taxon>
        <taxon>Cytophagia</taxon>
        <taxon>Cytophagales</taxon>
        <taxon>Cyclobacteriaceae</taxon>
        <taxon>Algoriphagus</taxon>
    </lineage>
</organism>
<feature type="domain" description="UspA" evidence="2">
    <location>
        <begin position="147"/>
        <end position="285"/>
    </location>
</feature>
<name>A0A2W7QN12_9BACT</name>
<dbReference type="InterPro" id="IPR006016">
    <property type="entry name" value="UspA"/>
</dbReference>
<dbReference type="CDD" id="cd00293">
    <property type="entry name" value="USP-like"/>
    <property type="match status" value="1"/>
</dbReference>